<keyword evidence="5" id="KW-1185">Reference proteome</keyword>
<dbReference type="InterPro" id="IPR001878">
    <property type="entry name" value="Znf_CCHC"/>
</dbReference>
<keyword evidence="1" id="KW-0862">Zinc</keyword>
<dbReference type="OrthoDB" id="8063677at2759"/>
<dbReference type="EMBL" id="CADCXV010000999">
    <property type="protein sequence ID" value="CAB0040048.1"/>
    <property type="molecule type" value="Genomic_DNA"/>
</dbReference>
<reference evidence="4 5" key="1">
    <citation type="submission" date="2020-02" db="EMBL/GenBank/DDBJ databases">
        <authorList>
            <person name="Ferguson B K."/>
        </authorList>
    </citation>
    <scope>NUCLEOTIDE SEQUENCE [LARGE SCALE GENOMIC DNA]</scope>
</reference>
<keyword evidence="1" id="KW-0863">Zinc-finger</keyword>
<dbReference type="PANTHER" id="PTHR11439:SF467">
    <property type="entry name" value="INTEGRASE CATALYTIC DOMAIN-CONTAINING PROTEIN"/>
    <property type="match status" value="1"/>
</dbReference>
<dbReference type="GO" id="GO:0003676">
    <property type="term" value="F:nucleic acid binding"/>
    <property type="evidence" value="ECO:0007669"/>
    <property type="project" value="InterPro"/>
</dbReference>
<dbReference type="AlphaFoldDB" id="A0A6H5IRF5"/>
<gene>
    <name evidence="4" type="ORF">TBRA_LOCUS11783</name>
</gene>
<dbReference type="InterPro" id="IPR036875">
    <property type="entry name" value="Znf_CCHC_sf"/>
</dbReference>
<dbReference type="Pfam" id="PF22936">
    <property type="entry name" value="Pol_BBD"/>
    <property type="match status" value="1"/>
</dbReference>
<evidence type="ECO:0000259" key="3">
    <source>
        <dbReference type="PROSITE" id="PS50158"/>
    </source>
</evidence>
<evidence type="ECO:0000313" key="5">
    <source>
        <dbReference type="Proteomes" id="UP000479190"/>
    </source>
</evidence>
<feature type="region of interest" description="Disordered" evidence="2">
    <location>
        <begin position="397"/>
        <end position="438"/>
    </location>
</feature>
<feature type="domain" description="CCHC-type" evidence="3">
    <location>
        <begin position="181"/>
        <end position="197"/>
    </location>
</feature>
<evidence type="ECO:0000256" key="1">
    <source>
        <dbReference type="PROSITE-ProRule" id="PRU00047"/>
    </source>
</evidence>
<dbReference type="PROSITE" id="PS50158">
    <property type="entry name" value="ZF_CCHC"/>
    <property type="match status" value="1"/>
</dbReference>
<feature type="compositionally biased region" description="Basic and acidic residues" evidence="2">
    <location>
        <begin position="399"/>
        <end position="416"/>
    </location>
</feature>
<proteinExistence type="predicted"/>
<protein>
    <recommendedName>
        <fullName evidence="3">CCHC-type domain-containing protein</fullName>
    </recommendedName>
</protein>
<sequence>MPEENLRFINKQCVIPGRYLQSFLQGMRDYTIKNRRFNDIDDLTEKETFLRLFECLSFLKRVCSKKNRVSDFWLFQIAASQSTNQIALTGLGETVSDIVIIAKILSSLPSKFRGFRSAWNSVEPTRQTVEYLEQRLLEEESFLEKDDEENGAFSATVKKRNQDGGSDTKPERKKRDKQLVKCFCCNAKGHYARECPRRPGINASSVHEDFDNLALVTTINEKHRPNQSSSAELDSLLHADTADTSIIDSGASEHITSRRDWFSDYRERHDGATISLGDDDECEVIGEGTVFIKRLVNANPVSVPADPHNSLRSVDNEGERLHDVPFREAVGSLTYLAIVSRPDISFATSNVSKFLDRHNASHWHAVKKILAYLRAGSDRITISRSPRRGLTRLAIDGAQHSHDEVRSENHTHKRAPDAGAKAQLERMMAPEARTTLTR</sequence>
<evidence type="ECO:0000313" key="4">
    <source>
        <dbReference type="EMBL" id="CAB0040048.1"/>
    </source>
</evidence>
<dbReference type="Pfam" id="PF14223">
    <property type="entry name" value="Retrotran_gag_2"/>
    <property type="match status" value="1"/>
</dbReference>
<dbReference type="GO" id="GO:0008270">
    <property type="term" value="F:zinc ion binding"/>
    <property type="evidence" value="ECO:0007669"/>
    <property type="project" value="UniProtKB-KW"/>
</dbReference>
<name>A0A6H5IRF5_9HYME</name>
<feature type="region of interest" description="Disordered" evidence="2">
    <location>
        <begin position="144"/>
        <end position="173"/>
    </location>
</feature>
<organism evidence="4 5">
    <name type="scientific">Trichogramma brassicae</name>
    <dbReference type="NCBI Taxonomy" id="86971"/>
    <lineage>
        <taxon>Eukaryota</taxon>
        <taxon>Metazoa</taxon>
        <taxon>Ecdysozoa</taxon>
        <taxon>Arthropoda</taxon>
        <taxon>Hexapoda</taxon>
        <taxon>Insecta</taxon>
        <taxon>Pterygota</taxon>
        <taxon>Neoptera</taxon>
        <taxon>Endopterygota</taxon>
        <taxon>Hymenoptera</taxon>
        <taxon>Apocrita</taxon>
        <taxon>Proctotrupomorpha</taxon>
        <taxon>Chalcidoidea</taxon>
        <taxon>Trichogrammatidae</taxon>
        <taxon>Trichogramma</taxon>
    </lineage>
</organism>
<keyword evidence="1" id="KW-0479">Metal-binding</keyword>
<dbReference type="SUPFAM" id="SSF57756">
    <property type="entry name" value="Retrovirus zinc finger-like domains"/>
    <property type="match status" value="1"/>
</dbReference>
<dbReference type="PANTHER" id="PTHR11439">
    <property type="entry name" value="GAG-POL-RELATED RETROTRANSPOSON"/>
    <property type="match status" value="1"/>
</dbReference>
<dbReference type="Gene3D" id="4.10.60.10">
    <property type="entry name" value="Zinc finger, CCHC-type"/>
    <property type="match status" value="1"/>
</dbReference>
<evidence type="ECO:0000256" key="2">
    <source>
        <dbReference type="SAM" id="MobiDB-lite"/>
    </source>
</evidence>
<feature type="compositionally biased region" description="Basic and acidic residues" evidence="2">
    <location>
        <begin position="160"/>
        <end position="170"/>
    </location>
</feature>
<dbReference type="InterPro" id="IPR054722">
    <property type="entry name" value="PolX-like_BBD"/>
</dbReference>
<dbReference type="Proteomes" id="UP000479190">
    <property type="component" value="Unassembled WGS sequence"/>
</dbReference>
<accession>A0A6H5IRF5</accession>